<evidence type="ECO:0000313" key="2">
    <source>
        <dbReference type="Proteomes" id="UP000257200"/>
    </source>
</evidence>
<reference evidence="1" key="1">
    <citation type="submission" date="2025-08" db="UniProtKB">
        <authorList>
            <consortium name="Ensembl"/>
        </authorList>
    </citation>
    <scope>IDENTIFICATION</scope>
</reference>
<name>A0A3Q1I1Y0_9TELE</name>
<sequence>MDSIQKKILPCWHACLKLQKLGRTGILQHDNDPERKKVKAMSWPGMSPDWPRICATVVSSVQKRIEFVIKNINRHIRS</sequence>
<reference evidence="1" key="2">
    <citation type="submission" date="2025-09" db="UniProtKB">
        <authorList>
            <consortium name="Ensembl"/>
        </authorList>
    </citation>
    <scope>IDENTIFICATION</scope>
</reference>
<dbReference type="InParanoid" id="A0A3Q1I1Y0"/>
<proteinExistence type="predicted"/>
<organism evidence="1 2">
    <name type="scientific">Acanthochromis polyacanthus</name>
    <name type="common">spiny chromis</name>
    <dbReference type="NCBI Taxonomy" id="80966"/>
    <lineage>
        <taxon>Eukaryota</taxon>
        <taxon>Metazoa</taxon>
        <taxon>Chordata</taxon>
        <taxon>Craniata</taxon>
        <taxon>Vertebrata</taxon>
        <taxon>Euteleostomi</taxon>
        <taxon>Actinopterygii</taxon>
        <taxon>Neopterygii</taxon>
        <taxon>Teleostei</taxon>
        <taxon>Neoteleostei</taxon>
        <taxon>Acanthomorphata</taxon>
        <taxon>Ovalentaria</taxon>
        <taxon>Pomacentridae</taxon>
        <taxon>Acanthochromis</taxon>
    </lineage>
</organism>
<accession>A0A3Q1I1Y0</accession>
<dbReference type="AlphaFoldDB" id="A0A3Q1I1Y0"/>
<dbReference type="Proteomes" id="UP000257200">
    <property type="component" value="Unplaced"/>
</dbReference>
<dbReference type="Ensembl" id="ENSAPOT00000028850.1">
    <property type="protein sequence ID" value="ENSAPOP00000033720.1"/>
    <property type="gene ID" value="ENSAPOG00000022453.1"/>
</dbReference>
<keyword evidence="2" id="KW-1185">Reference proteome</keyword>
<protein>
    <submittedName>
        <fullName evidence="1">Uncharacterized protein</fullName>
    </submittedName>
</protein>
<evidence type="ECO:0000313" key="1">
    <source>
        <dbReference type="Ensembl" id="ENSAPOP00000033720.1"/>
    </source>
</evidence>